<evidence type="ECO:0000259" key="3">
    <source>
        <dbReference type="Pfam" id="PF01846"/>
    </source>
</evidence>
<protein>
    <recommendedName>
        <fullName evidence="3">FF domain-containing protein</fullName>
    </recommendedName>
</protein>
<feature type="region of interest" description="Disordered" evidence="2">
    <location>
        <begin position="141"/>
        <end position="265"/>
    </location>
</feature>
<accession>A0A0F4G9Q1</accession>
<dbReference type="PANTHER" id="PTHR15377">
    <property type="entry name" value="TRANSCRIPTION ELONGATION REGULATOR 1"/>
    <property type="match status" value="1"/>
</dbReference>
<feature type="region of interest" description="Disordered" evidence="2">
    <location>
        <begin position="1"/>
        <end position="75"/>
    </location>
</feature>
<feature type="compositionally biased region" description="Basic and acidic residues" evidence="2">
    <location>
        <begin position="61"/>
        <end position="72"/>
    </location>
</feature>
<name>A0A0F4G9Q1_9PEZI</name>
<evidence type="ECO:0000313" key="4">
    <source>
        <dbReference type="EMBL" id="KJX94118.1"/>
    </source>
</evidence>
<dbReference type="PANTHER" id="PTHR15377:SF3">
    <property type="entry name" value="WW DOMAIN-CONTAINING PROTEIN"/>
    <property type="match status" value="1"/>
</dbReference>
<dbReference type="Gene3D" id="2.20.70.10">
    <property type="match status" value="1"/>
</dbReference>
<evidence type="ECO:0000256" key="1">
    <source>
        <dbReference type="ARBA" id="ARBA00022737"/>
    </source>
</evidence>
<feature type="compositionally biased region" description="Basic and acidic residues" evidence="2">
    <location>
        <begin position="141"/>
        <end position="175"/>
    </location>
</feature>
<proteinExistence type="predicted"/>
<dbReference type="STRING" id="1047168.A0A0F4G9Q1"/>
<dbReference type="OrthoDB" id="410044at2759"/>
<dbReference type="Pfam" id="PF01846">
    <property type="entry name" value="FF"/>
    <property type="match status" value="1"/>
</dbReference>
<dbReference type="GO" id="GO:0005634">
    <property type="term" value="C:nucleus"/>
    <property type="evidence" value="ECO:0007669"/>
    <property type="project" value="TreeGrafter"/>
</dbReference>
<keyword evidence="5" id="KW-1185">Reference proteome</keyword>
<feature type="domain" description="FF" evidence="3">
    <location>
        <begin position="305"/>
        <end position="354"/>
    </location>
</feature>
<reference evidence="4 5" key="1">
    <citation type="submission" date="2015-03" db="EMBL/GenBank/DDBJ databases">
        <title>RNA-seq based gene annotation and comparative genomics of four Zymoseptoria species reveal species-specific pathogenicity related genes and transposable element activity.</title>
        <authorList>
            <person name="Grandaubert J."/>
            <person name="Bhattacharyya A."/>
            <person name="Stukenbrock E.H."/>
        </authorList>
    </citation>
    <scope>NUCLEOTIDE SEQUENCE [LARGE SCALE GENOMIC DNA]</scope>
    <source>
        <strain evidence="4 5">Zb18110</strain>
    </source>
</reference>
<dbReference type="InterPro" id="IPR036517">
    <property type="entry name" value="FF_domain_sf"/>
</dbReference>
<comment type="caution">
    <text evidence="4">The sequence shown here is derived from an EMBL/GenBank/DDBJ whole genome shotgun (WGS) entry which is preliminary data.</text>
</comment>
<feature type="compositionally biased region" description="Acidic residues" evidence="2">
    <location>
        <begin position="245"/>
        <end position="263"/>
    </location>
</feature>
<dbReference type="FunFam" id="2.20.70.10:FF:000049">
    <property type="entry name" value="Transcription elongation regulator 1-like"/>
    <property type="match status" value="1"/>
</dbReference>
<dbReference type="SUPFAM" id="SSF81698">
    <property type="entry name" value="FF domain"/>
    <property type="match status" value="1"/>
</dbReference>
<dbReference type="EMBL" id="LAFY01004175">
    <property type="protein sequence ID" value="KJX94118.1"/>
    <property type="molecule type" value="Genomic_DNA"/>
</dbReference>
<keyword evidence="1" id="KW-0677">Repeat</keyword>
<dbReference type="Proteomes" id="UP000033647">
    <property type="component" value="Unassembled WGS sequence"/>
</dbReference>
<organism evidence="4 5">
    <name type="scientific">Zymoseptoria brevis</name>
    <dbReference type="NCBI Taxonomy" id="1047168"/>
    <lineage>
        <taxon>Eukaryota</taxon>
        <taxon>Fungi</taxon>
        <taxon>Dikarya</taxon>
        <taxon>Ascomycota</taxon>
        <taxon>Pezizomycotina</taxon>
        <taxon>Dothideomycetes</taxon>
        <taxon>Dothideomycetidae</taxon>
        <taxon>Mycosphaerellales</taxon>
        <taxon>Mycosphaerellaceae</taxon>
        <taxon>Zymoseptoria</taxon>
    </lineage>
</organism>
<feature type="region of interest" description="Disordered" evidence="2">
    <location>
        <begin position="488"/>
        <end position="578"/>
    </location>
</feature>
<dbReference type="Gene3D" id="1.10.10.440">
    <property type="entry name" value="FF domain"/>
    <property type="match status" value="1"/>
</dbReference>
<dbReference type="InterPro" id="IPR002713">
    <property type="entry name" value="FF_domain"/>
</dbReference>
<evidence type="ECO:0000313" key="5">
    <source>
        <dbReference type="Proteomes" id="UP000033647"/>
    </source>
</evidence>
<gene>
    <name evidence="4" type="ORF">TI39_contig4216g00013</name>
</gene>
<feature type="compositionally biased region" description="Acidic residues" evidence="2">
    <location>
        <begin position="215"/>
        <end position="236"/>
    </location>
</feature>
<dbReference type="GO" id="GO:0070063">
    <property type="term" value="F:RNA polymerase binding"/>
    <property type="evidence" value="ECO:0007669"/>
    <property type="project" value="InterPro"/>
</dbReference>
<feature type="compositionally biased region" description="Basic and acidic residues" evidence="2">
    <location>
        <begin position="518"/>
        <end position="553"/>
    </location>
</feature>
<dbReference type="AlphaFoldDB" id="A0A0F4G9Q1"/>
<sequence>MEAPNKRPRPSSPAFKEQTDFVPLGGSAANDTAYGYGNASNPNFQPVREHRGYHSNQARGGYHDRHDREDRPKSKHILPGYEPWVLVRTRLRRRFVHNIETKESFWHIPQDVMPGVVEFEEWEKDQKEKAENARWAEEQLKEMREKSKATEVNEAADKEGRSRWRRSESLQREDEAAMMAELAAQAEHDEEQDVKEATQAVRTLQPQGFGYDSDGSYEEVEVTDSEGEERENDGDAGNDTQKEDAEAEQPADDGPVEFGEDDIAWQLAQMGEDYGLDPGEYGNAEEEEWAEGAEGLPLTDDDAANLFRDLLDDYRISPFTPWDKIIADESDASIVNDDRYTVLPNMRARKEVFDIWVKDKTAQIKRERAAMEKQDPRIPYLAFLHSKATPKLYWPEFKRKYKREAELNDRKLGDKDREKLYRDHINRLKLPESTRKADLRTLMKSLPLKALNRETRIEALPQQLLSHLHYVSLPTGTRDPIIEDHIRKLPLPPEDGDLSDEQRIEEEQRRDERRRREKALAERERKVEEERRRAEKDGARARRDLREEERELQRAMAVSNRGLKSHLEGDAVTAKDSS</sequence>
<evidence type="ECO:0000256" key="2">
    <source>
        <dbReference type="SAM" id="MobiDB-lite"/>
    </source>
</evidence>
<dbReference type="InterPro" id="IPR045148">
    <property type="entry name" value="TCRG1-like"/>
</dbReference>
<dbReference type="GO" id="GO:0003712">
    <property type="term" value="F:transcription coregulator activity"/>
    <property type="evidence" value="ECO:0007669"/>
    <property type="project" value="TreeGrafter"/>
</dbReference>
<feature type="compositionally biased region" description="Basic and acidic residues" evidence="2">
    <location>
        <begin position="500"/>
        <end position="511"/>
    </location>
</feature>